<reference evidence="3" key="3">
    <citation type="submission" date="2025-08" db="UniProtKB">
        <authorList>
            <consortium name="RefSeq"/>
        </authorList>
    </citation>
    <scope>IDENTIFICATION</scope>
    <source>
        <strain evidence="3">NI907</strain>
    </source>
</reference>
<feature type="compositionally biased region" description="Basic and acidic residues" evidence="1">
    <location>
        <begin position="451"/>
        <end position="465"/>
    </location>
</feature>
<feature type="compositionally biased region" description="Basic and acidic residues" evidence="1">
    <location>
        <begin position="369"/>
        <end position="392"/>
    </location>
</feature>
<proteinExistence type="predicted"/>
<gene>
    <name evidence="3" type="ORF">PgNI_05979</name>
</gene>
<feature type="compositionally biased region" description="Basic and acidic residues" evidence="1">
    <location>
        <begin position="324"/>
        <end position="345"/>
    </location>
</feature>
<feature type="compositionally biased region" description="Basic and acidic residues" evidence="1">
    <location>
        <begin position="270"/>
        <end position="286"/>
    </location>
</feature>
<protein>
    <submittedName>
        <fullName evidence="3">Uncharacterized protein</fullName>
    </submittedName>
</protein>
<dbReference type="GeneID" id="41960917"/>
<dbReference type="OrthoDB" id="5430717at2759"/>
<dbReference type="KEGG" id="pgri:PgNI_05979"/>
<feature type="region of interest" description="Disordered" evidence="1">
    <location>
        <begin position="270"/>
        <end position="290"/>
    </location>
</feature>
<evidence type="ECO:0000256" key="1">
    <source>
        <dbReference type="SAM" id="MobiDB-lite"/>
    </source>
</evidence>
<keyword evidence="2" id="KW-1185">Reference proteome</keyword>
<reference evidence="2 3" key="1">
    <citation type="journal article" date="2019" name="Mol. Biol. Evol.">
        <title>Blast fungal genomes show frequent chromosomal changes, gene gains and losses, and effector gene turnover.</title>
        <authorList>
            <person name="Gomez Luciano L.B."/>
            <person name="Jason Tsai I."/>
            <person name="Chuma I."/>
            <person name="Tosa Y."/>
            <person name="Chen Y.H."/>
            <person name="Li J.Y."/>
            <person name="Li M.Y."/>
            <person name="Jade Lu M.Y."/>
            <person name="Nakayashiki H."/>
            <person name="Li W.H."/>
        </authorList>
    </citation>
    <scope>NUCLEOTIDE SEQUENCE [LARGE SCALE GENOMIC DNA]</scope>
    <source>
        <strain evidence="2 3">NI907</strain>
    </source>
</reference>
<dbReference type="AlphaFoldDB" id="A0A6P8B7I0"/>
<dbReference type="Proteomes" id="UP000515153">
    <property type="component" value="Chromosome I"/>
</dbReference>
<name>A0A6P8B7I0_PYRGI</name>
<feature type="region of interest" description="Disordered" evidence="1">
    <location>
        <begin position="1"/>
        <end position="77"/>
    </location>
</feature>
<evidence type="ECO:0000313" key="3">
    <source>
        <dbReference type="RefSeq" id="XP_030983167.1"/>
    </source>
</evidence>
<sequence>MDKHPAVLGCRSKRAHSFPSEGKDDEHKTRSKSPRKPHRPLVAFAAKVLPLTPLGDKRDRSSPGGVEDTSSSPTLLHPPMIQHAEHEHLTFGPLPKAKSFDSTTSQASFATQASEMLDPWDAPAYDPRIGTDLDSWDNPPLHKILDTLQVAMMNRCHDAHATLPQELNGLVSQLIEAFPVMNRKVAIAKRKVDQVTAARERDLGKFRELSREWIGRERDYKAEIRRLEKLLAKESSKGMEAVSLARSRSVVNRSDTMRFVRSLDQVEEEVRTSTDDFDTRAEKSGDIQDSATFTANPASELFPFDEQAPFHSLRLEPPRVAFDNNHDREITKKMEQARNDKKNREVILPNHPGRPHDKGVRLFSAHLWQTRDQRKSERQKKIASLKRLDTSKRPRAQPSNTSASSPEPVSQGTSKVEDSVFGGDSAQDTCEHLRTTLTPHGNETQGGQACEHGKLNRSDTSDLGRRLGPVDSASSSSGDSDLDAGAQCGSAPMYSVLPERSDTVTQANYNASIQPDCSYHQSWRPLSHILQIDQMSGQRRFSFELGEDSIDLSPMLAPNEYTGYPFPNMKSDGDADTPTATSDMTPSSNLDAASLPHASGFLGTSPQGSGRVCADELTDFENQMAATPMAAPFNLLPTTHLQNHVIGSEHTPTAERSNCNKAARNTNKNRRTAKYTSHIKGSAEPLVAHQGKIPINRDAIAAAVAASSKASSSSGDFIPEVQATKTSYLSSTFHSDV</sequence>
<feature type="compositionally biased region" description="Polar residues" evidence="1">
    <location>
        <begin position="435"/>
        <end position="447"/>
    </location>
</feature>
<feature type="region of interest" description="Disordered" evidence="1">
    <location>
        <begin position="315"/>
        <end position="487"/>
    </location>
</feature>
<organism evidence="2 3">
    <name type="scientific">Pyricularia grisea</name>
    <name type="common">Crabgrass-specific blast fungus</name>
    <name type="synonym">Magnaporthe grisea</name>
    <dbReference type="NCBI Taxonomy" id="148305"/>
    <lineage>
        <taxon>Eukaryota</taxon>
        <taxon>Fungi</taxon>
        <taxon>Dikarya</taxon>
        <taxon>Ascomycota</taxon>
        <taxon>Pezizomycotina</taxon>
        <taxon>Sordariomycetes</taxon>
        <taxon>Sordariomycetidae</taxon>
        <taxon>Magnaporthales</taxon>
        <taxon>Pyriculariaceae</taxon>
        <taxon>Pyricularia</taxon>
    </lineage>
</organism>
<feature type="compositionally biased region" description="Low complexity" evidence="1">
    <location>
        <begin position="471"/>
        <end position="486"/>
    </location>
</feature>
<feature type="compositionally biased region" description="Polar residues" evidence="1">
    <location>
        <begin position="397"/>
        <end position="414"/>
    </location>
</feature>
<evidence type="ECO:0000313" key="2">
    <source>
        <dbReference type="Proteomes" id="UP000515153"/>
    </source>
</evidence>
<reference evidence="3" key="2">
    <citation type="submission" date="2019-10" db="EMBL/GenBank/DDBJ databases">
        <authorList>
            <consortium name="NCBI Genome Project"/>
        </authorList>
    </citation>
    <scope>NUCLEOTIDE SEQUENCE</scope>
    <source>
        <strain evidence="3">NI907</strain>
    </source>
</reference>
<feature type="compositionally biased region" description="Basic residues" evidence="1">
    <location>
        <begin position="29"/>
        <end position="39"/>
    </location>
</feature>
<dbReference type="RefSeq" id="XP_030983167.1">
    <property type="nucleotide sequence ID" value="XM_031126008.1"/>
</dbReference>
<accession>A0A6P8B7I0</accession>